<feature type="chain" id="PRO_5031543587" evidence="1">
    <location>
        <begin position="25"/>
        <end position="238"/>
    </location>
</feature>
<accession>A0A7S3PWM4</accession>
<feature type="signal peptide" evidence="1">
    <location>
        <begin position="1"/>
        <end position="24"/>
    </location>
</feature>
<name>A0A7S3PWM4_9STRA</name>
<gene>
    <name evidence="2" type="ORF">CDEB00056_LOCUS2540</name>
</gene>
<protein>
    <submittedName>
        <fullName evidence="2">Uncharacterized protein</fullName>
    </submittedName>
</protein>
<dbReference type="Gene3D" id="3.40.30.10">
    <property type="entry name" value="Glutaredoxin"/>
    <property type="match status" value="1"/>
</dbReference>
<dbReference type="EMBL" id="HBIO01003685">
    <property type="protein sequence ID" value="CAE0457699.1"/>
    <property type="molecule type" value="Transcribed_RNA"/>
</dbReference>
<sequence length="238" mass="27236">MLKCNTVRCYLLLIFNVFVASVVSGDVGTDCRLVIAETKCHGEVPENCRTECTRWLQDRVKFRRYDLPDDKSFHDVTGITATGSTIEFDRFEDYVTLVMPLAKTCSNAKESAVPASLLFDSIEHLKSVFPYSLEIVVFPFEHPSVNYSDKHCEDFEKETKKRGRTIHVMETSIITGPDAHPMFKLINEAMAGDDLNLNSTAFFILNLDLKAFEMHYGKSLVDLRDIVREWVKKHDKEL</sequence>
<keyword evidence="1" id="KW-0732">Signal</keyword>
<evidence type="ECO:0000256" key="1">
    <source>
        <dbReference type="SAM" id="SignalP"/>
    </source>
</evidence>
<dbReference type="AlphaFoldDB" id="A0A7S3PWM4"/>
<reference evidence="2" key="1">
    <citation type="submission" date="2021-01" db="EMBL/GenBank/DDBJ databases">
        <authorList>
            <person name="Corre E."/>
            <person name="Pelletier E."/>
            <person name="Niang G."/>
            <person name="Scheremetjew M."/>
            <person name="Finn R."/>
            <person name="Kale V."/>
            <person name="Holt S."/>
            <person name="Cochrane G."/>
            <person name="Meng A."/>
            <person name="Brown T."/>
            <person name="Cohen L."/>
        </authorList>
    </citation>
    <scope>NUCLEOTIDE SEQUENCE</scope>
    <source>
        <strain evidence="2">MM31A-1</strain>
    </source>
</reference>
<organism evidence="2">
    <name type="scientific">Chaetoceros debilis</name>
    <dbReference type="NCBI Taxonomy" id="122233"/>
    <lineage>
        <taxon>Eukaryota</taxon>
        <taxon>Sar</taxon>
        <taxon>Stramenopiles</taxon>
        <taxon>Ochrophyta</taxon>
        <taxon>Bacillariophyta</taxon>
        <taxon>Coscinodiscophyceae</taxon>
        <taxon>Chaetocerotophycidae</taxon>
        <taxon>Chaetocerotales</taxon>
        <taxon>Chaetocerotaceae</taxon>
        <taxon>Chaetoceros</taxon>
    </lineage>
</organism>
<proteinExistence type="predicted"/>
<evidence type="ECO:0000313" key="2">
    <source>
        <dbReference type="EMBL" id="CAE0457699.1"/>
    </source>
</evidence>